<gene>
    <name evidence="3" type="ORF">AACH11_10695</name>
</gene>
<name>A0ABU9B969_9BURK</name>
<dbReference type="RefSeq" id="WP_341374209.1">
    <property type="nucleotide sequence ID" value="NZ_JBBUTF010000008.1"/>
</dbReference>
<evidence type="ECO:0000313" key="4">
    <source>
        <dbReference type="Proteomes" id="UP001368500"/>
    </source>
</evidence>
<keyword evidence="2" id="KW-0812">Transmembrane</keyword>
<evidence type="ECO:0000256" key="2">
    <source>
        <dbReference type="SAM" id="Phobius"/>
    </source>
</evidence>
<accession>A0ABU9B969</accession>
<comment type="caution">
    <text evidence="3">The sequence shown here is derived from an EMBL/GenBank/DDBJ whole genome shotgun (WGS) entry which is preliminary data.</text>
</comment>
<evidence type="ECO:0000313" key="3">
    <source>
        <dbReference type="EMBL" id="MEK8026425.1"/>
    </source>
</evidence>
<reference evidence="3 4" key="1">
    <citation type="submission" date="2024-04" db="EMBL/GenBank/DDBJ databases">
        <title>Novel species of the genus Ideonella isolated from streams.</title>
        <authorList>
            <person name="Lu H."/>
        </authorList>
    </citation>
    <scope>NUCLEOTIDE SEQUENCE [LARGE SCALE GENOMIC DNA]</scope>
    <source>
        <strain evidence="3 4">BYS139W</strain>
    </source>
</reference>
<feature type="transmembrane region" description="Helical" evidence="2">
    <location>
        <begin position="6"/>
        <end position="25"/>
    </location>
</feature>
<feature type="region of interest" description="Disordered" evidence="1">
    <location>
        <begin position="284"/>
        <end position="303"/>
    </location>
</feature>
<keyword evidence="2" id="KW-1133">Transmembrane helix</keyword>
<dbReference type="Proteomes" id="UP001368500">
    <property type="component" value="Unassembled WGS sequence"/>
</dbReference>
<keyword evidence="2" id="KW-0472">Membrane</keyword>
<feature type="transmembrane region" description="Helical" evidence="2">
    <location>
        <begin position="92"/>
        <end position="112"/>
    </location>
</feature>
<feature type="transmembrane region" description="Helical" evidence="2">
    <location>
        <begin position="59"/>
        <end position="80"/>
    </location>
</feature>
<feature type="compositionally biased region" description="Low complexity" evidence="1">
    <location>
        <begin position="285"/>
        <end position="302"/>
    </location>
</feature>
<keyword evidence="4" id="KW-1185">Reference proteome</keyword>
<feature type="transmembrane region" description="Helical" evidence="2">
    <location>
        <begin position="32"/>
        <end position="53"/>
    </location>
</feature>
<sequence length="471" mass="49172">MSLSVRLVLLCLLGLPWVTLLVAGTRQSRRSAGLWLVAGLGSAAVAALLLVPWVSAPGWTMAVLAVLLTGLPLVRAWALAESLPKRPPHRPMVLLLLLAAPLQVLGRTLASAAGLTGAWALIGLAGPAVAAVGVCARIALSGPSGGPRPAALLLVCASGLELVAVLAACAGWPAPAGSGMPAAPVADAGVLAAGLLAVAVLVQLAHLGLLLDQWQVVEQVARERWAVEAERREMAARDTHVWRRSLAEREAVRQRDAWSQLRQQVLDGLDQAVRQPLRSLSEQLSGADGAAAPDPAGAASPPWAESAHALVEALDAWFALAELQEAPASTVAAGPVPQPLDFLLGLALQDLAPEVRSRVRLAPVPEGVQVAIEPNLFRLGLRHLLRQVWRGCGRMATLNLSVELDATRDWVGLCVSWPGESVTEPGRVQPSAQDLDVVARICAVQGGWLARDDGQPARWWLPVAGGGGVPG</sequence>
<feature type="transmembrane region" description="Helical" evidence="2">
    <location>
        <begin position="185"/>
        <end position="205"/>
    </location>
</feature>
<proteinExistence type="predicted"/>
<dbReference type="EMBL" id="JBBUTF010000008">
    <property type="protein sequence ID" value="MEK8026425.1"/>
    <property type="molecule type" value="Genomic_DNA"/>
</dbReference>
<evidence type="ECO:0000256" key="1">
    <source>
        <dbReference type="SAM" id="MobiDB-lite"/>
    </source>
</evidence>
<organism evidence="3 4">
    <name type="scientific">Pseudaquabacterium rugosum</name>
    <dbReference type="NCBI Taxonomy" id="2984194"/>
    <lineage>
        <taxon>Bacteria</taxon>
        <taxon>Pseudomonadati</taxon>
        <taxon>Pseudomonadota</taxon>
        <taxon>Betaproteobacteria</taxon>
        <taxon>Burkholderiales</taxon>
        <taxon>Sphaerotilaceae</taxon>
        <taxon>Pseudaquabacterium</taxon>
    </lineage>
</organism>
<feature type="transmembrane region" description="Helical" evidence="2">
    <location>
        <begin position="152"/>
        <end position="173"/>
    </location>
</feature>
<protein>
    <recommendedName>
        <fullName evidence="5">Signal transduction histidine kinase subgroup 3 dimerisation and phosphoacceptor domain-containing protein</fullName>
    </recommendedName>
</protein>
<evidence type="ECO:0008006" key="5">
    <source>
        <dbReference type="Google" id="ProtNLM"/>
    </source>
</evidence>
<feature type="transmembrane region" description="Helical" evidence="2">
    <location>
        <begin position="118"/>
        <end position="140"/>
    </location>
</feature>